<evidence type="ECO:0000256" key="2">
    <source>
        <dbReference type="ARBA" id="ARBA00022598"/>
    </source>
</evidence>
<dbReference type="Proteomes" id="UP000044602">
    <property type="component" value="Unassembled WGS sequence"/>
</dbReference>
<dbReference type="Gene3D" id="3.40.50.12780">
    <property type="entry name" value="N-terminal domain of ligase-like"/>
    <property type="match status" value="1"/>
</dbReference>
<evidence type="ECO:0000256" key="4">
    <source>
        <dbReference type="ARBA" id="ARBA00022840"/>
    </source>
</evidence>
<name>A0A0G4LU52_VERLO</name>
<dbReference type="InterPro" id="IPR000873">
    <property type="entry name" value="AMP-dep_synth/lig_dom"/>
</dbReference>
<feature type="non-terminal residue" evidence="6">
    <location>
        <position position="141"/>
    </location>
</feature>
<dbReference type="Gene3D" id="2.30.30.100">
    <property type="match status" value="1"/>
</dbReference>
<dbReference type="AlphaFoldDB" id="A0A0G4LU52"/>
<dbReference type="Pfam" id="PF00501">
    <property type="entry name" value="AMP-binding"/>
    <property type="match status" value="1"/>
</dbReference>
<dbReference type="GO" id="GO:0005886">
    <property type="term" value="C:plasma membrane"/>
    <property type="evidence" value="ECO:0007669"/>
    <property type="project" value="TreeGrafter"/>
</dbReference>
<feature type="domain" description="AMP-dependent synthetase/ligase" evidence="5">
    <location>
        <begin position="72"/>
        <end position="141"/>
    </location>
</feature>
<sequence length="141" mass="15104">MTGRGGGGGRRVLLPPINFIFKLLQQQATVQVWLYEQLSIRIEGKIRASLLASGLPGTGVLDSVVFKKLKEATGGRLKLCMSGGGPIAKETQHFISMAIAPMIIGYGLTETTAMGCLMNPLEWNTNNMGAMPASIEIKLVD</sequence>
<dbReference type="EMBL" id="CVQH01019058">
    <property type="protein sequence ID" value="CRK25603.1"/>
    <property type="molecule type" value="Genomic_DNA"/>
</dbReference>
<organism evidence="6 7">
    <name type="scientific">Verticillium longisporum</name>
    <name type="common">Verticillium dahliae var. longisporum</name>
    <dbReference type="NCBI Taxonomy" id="100787"/>
    <lineage>
        <taxon>Eukaryota</taxon>
        <taxon>Fungi</taxon>
        <taxon>Dikarya</taxon>
        <taxon>Ascomycota</taxon>
        <taxon>Pezizomycotina</taxon>
        <taxon>Sordariomycetes</taxon>
        <taxon>Hypocreomycetidae</taxon>
        <taxon>Glomerellales</taxon>
        <taxon>Plectosphaerellaceae</taxon>
        <taxon>Verticillium</taxon>
    </lineage>
</organism>
<dbReference type="GO" id="GO:0004467">
    <property type="term" value="F:long-chain fatty acid-CoA ligase activity"/>
    <property type="evidence" value="ECO:0007669"/>
    <property type="project" value="TreeGrafter"/>
</dbReference>
<dbReference type="GO" id="GO:0005783">
    <property type="term" value="C:endoplasmic reticulum"/>
    <property type="evidence" value="ECO:0007669"/>
    <property type="project" value="TreeGrafter"/>
</dbReference>
<dbReference type="InterPro" id="IPR042099">
    <property type="entry name" value="ANL_N_sf"/>
</dbReference>
<comment type="similarity">
    <text evidence="1">Belongs to the ATP-dependent AMP-binding enzyme family.</text>
</comment>
<keyword evidence="3" id="KW-0547">Nucleotide-binding</keyword>
<evidence type="ECO:0000256" key="1">
    <source>
        <dbReference type="ARBA" id="ARBA00006432"/>
    </source>
</evidence>
<proteinExistence type="inferred from homology"/>
<gene>
    <name evidence="6" type="ORF">BN1708_018167</name>
</gene>
<evidence type="ECO:0000256" key="3">
    <source>
        <dbReference type="ARBA" id="ARBA00022741"/>
    </source>
</evidence>
<protein>
    <recommendedName>
        <fullName evidence="5">AMP-dependent synthetase/ligase domain-containing protein</fullName>
    </recommendedName>
</protein>
<dbReference type="GO" id="GO:0005524">
    <property type="term" value="F:ATP binding"/>
    <property type="evidence" value="ECO:0007669"/>
    <property type="project" value="UniProtKB-KW"/>
</dbReference>
<evidence type="ECO:0000313" key="6">
    <source>
        <dbReference type="EMBL" id="CRK25603.1"/>
    </source>
</evidence>
<evidence type="ECO:0000313" key="7">
    <source>
        <dbReference type="Proteomes" id="UP000044602"/>
    </source>
</evidence>
<dbReference type="GO" id="GO:0005811">
    <property type="term" value="C:lipid droplet"/>
    <property type="evidence" value="ECO:0007669"/>
    <property type="project" value="TreeGrafter"/>
</dbReference>
<dbReference type="GO" id="GO:0035336">
    <property type="term" value="P:long-chain fatty-acyl-CoA metabolic process"/>
    <property type="evidence" value="ECO:0007669"/>
    <property type="project" value="TreeGrafter"/>
</dbReference>
<evidence type="ECO:0000259" key="5">
    <source>
        <dbReference type="Pfam" id="PF00501"/>
    </source>
</evidence>
<keyword evidence="7" id="KW-1185">Reference proteome</keyword>
<reference evidence="6 7" key="1">
    <citation type="submission" date="2015-05" db="EMBL/GenBank/DDBJ databases">
        <authorList>
            <person name="Wang D.B."/>
            <person name="Wang M."/>
        </authorList>
    </citation>
    <scope>NUCLEOTIDE SEQUENCE [LARGE SCALE GENOMIC DNA]</scope>
    <source>
        <strain evidence="6">VL1</strain>
    </source>
</reference>
<keyword evidence="2" id="KW-0436">Ligase</keyword>
<dbReference type="PANTHER" id="PTHR43272:SF83">
    <property type="entry name" value="ACYL-COA SYNTHETASE LONG-CHAIN, ISOFORM J"/>
    <property type="match status" value="1"/>
</dbReference>
<dbReference type="STRING" id="100787.A0A0G4LU52"/>
<accession>A0A0G4LU52</accession>
<dbReference type="SUPFAM" id="SSF56801">
    <property type="entry name" value="Acetyl-CoA synthetase-like"/>
    <property type="match status" value="1"/>
</dbReference>
<dbReference type="PANTHER" id="PTHR43272">
    <property type="entry name" value="LONG-CHAIN-FATTY-ACID--COA LIGASE"/>
    <property type="match status" value="1"/>
</dbReference>
<keyword evidence="4" id="KW-0067">ATP-binding</keyword>